<dbReference type="EMBL" id="UGQE01000004">
    <property type="protein sequence ID" value="STZ14275.1"/>
    <property type="molecule type" value="Genomic_DNA"/>
</dbReference>
<keyword evidence="1" id="KW-0732">Signal</keyword>
<organism evidence="2 4">
    <name type="scientific">Moraxella caviae</name>
    <dbReference type="NCBI Taxonomy" id="34060"/>
    <lineage>
        <taxon>Bacteria</taxon>
        <taxon>Pseudomonadati</taxon>
        <taxon>Pseudomonadota</taxon>
        <taxon>Gammaproteobacteria</taxon>
        <taxon>Moraxellales</taxon>
        <taxon>Moraxellaceae</taxon>
        <taxon>Moraxella</taxon>
    </lineage>
</organism>
<evidence type="ECO:0000313" key="4">
    <source>
        <dbReference type="Proteomes" id="UP000190435"/>
    </source>
</evidence>
<protein>
    <submittedName>
        <fullName evidence="2">Uncharacterized protein</fullName>
    </submittedName>
</protein>
<keyword evidence="4" id="KW-1185">Reference proteome</keyword>
<feature type="chain" id="PRO_5044062784" evidence="1">
    <location>
        <begin position="24"/>
        <end position="162"/>
    </location>
</feature>
<name>A0A1T0A2C0_9GAMM</name>
<evidence type="ECO:0000256" key="1">
    <source>
        <dbReference type="SAM" id="SignalP"/>
    </source>
</evidence>
<accession>A0A1T0A2C0</accession>
<gene>
    <name evidence="2" type="ORF">B0181_05615</name>
    <name evidence="3" type="ORF">NCTC10293_01867</name>
</gene>
<sequence length="162" mass="17607">MFKKLLCAACVLAVSATAANATAEVSEPVQTTDLTTNVDVANAASHAQWIQVTGNEVVNVHMSPQFIAKLSEDQQDKRVEALSVIEYTKNIETMSAGDSASLTYVYDCDARTAGVKHFIELSNSGVVRNIVNVADHEIKMQNVVPRSLDEARLNYACSQMGW</sequence>
<dbReference type="Proteomes" id="UP000190435">
    <property type="component" value="Unassembled WGS sequence"/>
</dbReference>
<evidence type="ECO:0000313" key="5">
    <source>
        <dbReference type="Proteomes" id="UP000255279"/>
    </source>
</evidence>
<feature type="signal peptide" evidence="1">
    <location>
        <begin position="1"/>
        <end position="23"/>
    </location>
</feature>
<reference evidence="3 5" key="2">
    <citation type="submission" date="2018-06" db="EMBL/GenBank/DDBJ databases">
        <authorList>
            <consortium name="Pathogen Informatics"/>
            <person name="Doyle S."/>
        </authorList>
    </citation>
    <scope>NUCLEOTIDE SEQUENCE [LARGE SCALE GENOMIC DNA]</scope>
    <source>
        <strain evidence="3 5">NCTC10293</strain>
    </source>
</reference>
<reference evidence="2 4" key="1">
    <citation type="submission" date="2017-02" db="EMBL/GenBank/DDBJ databases">
        <title>Draft genome sequence of Moraxella caviae CCUG 355 type strain.</title>
        <authorList>
            <person name="Engstrom-Jakobsson H."/>
            <person name="Salva-Serra F."/>
            <person name="Thorell K."/>
            <person name="Gonzales-Siles L."/>
            <person name="Karlsson R."/>
            <person name="Boulund F."/>
            <person name="Engstrand L."/>
            <person name="Moore E."/>
        </authorList>
    </citation>
    <scope>NUCLEOTIDE SEQUENCE [LARGE SCALE GENOMIC DNA]</scope>
    <source>
        <strain evidence="2 4">CCUG 355</strain>
    </source>
</reference>
<evidence type="ECO:0000313" key="3">
    <source>
        <dbReference type="EMBL" id="STZ14275.1"/>
    </source>
</evidence>
<dbReference type="Proteomes" id="UP000255279">
    <property type="component" value="Unassembled WGS sequence"/>
</dbReference>
<proteinExistence type="predicted"/>
<dbReference type="EMBL" id="MUXU01000035">
    <property type="protein sequence ID" value="OOR89890.1"/>
    <property type="molecule type" value="Genomic_DNA"/>
</dbReference>
<dbReference type="AlphaFoldDB" id="A0A1T0A2C0"/>
<dbReference type="RefSeq" id="WP_078276530.1">
    <property type="nucleotide sequence ID" value="NZ_CAACXO010000014.1"/>
</dbReference>
<evidence type="ECO:0000313" key="2">
    <source>
        <dbReference type="EMBL" id="OOR89890.1"/>
    </source>
</evidence>